<comment type="caution">
    <text evidence="2">The sequence shown here is derived from an EMBL/GenBank/DDBJ whole genome shotgun (WGS) entry which is preliminary data.</text>
</comment>
<dbReference type="PANTHER" id="PTHR42663:SF6">
    <property type="entry name" value="HYDROLASE C777.06C-RELATED"/>
    <property type="match status" value="1"/>
</dbReference>
<gene>
    <name evidence="2" type="ORF">COY52_00245</name>
</gene>
<dbReference type="Gene3D" id="3.60.15.10">
    <property type="entry name" value="Ribonuclease Z/Hydroxyacylglutathione hydrolase-like"/>
    <property type="match status" value="1"/>
</dbReference>
<feature type="domain" description="Metallo-beta-lactamase" evidence="1">
    <location>
        <begin position="68"/>
        <end position="227"/>
    </location>
</feature>
<accession>A0A2M7SFM2</accession>
<keyword evidence="2" id="KW-0456">Lyase</keyword>
<dbReference type="PANTHER" id="PTHR42663">
    <property type="entry name" value="HYDROLASE C777.06C-RELATED-RELATED"/>
    <property type="match status" value="1"/>
</dbReference>
<reference evidence="3" key="1">
    <citation type="submission" date="2017-09" db="EMBL/GenBank/DDBJ databases">
        <title>Depth-based differentiation of microbial function through sediment-hosted aquifers and enrichment of novel symbionts in the deep terrestrial subsurface.</title>
        <authorList>
            <person name="Probst A.J."/>
            <person name="Ladd B."/>
            <person name="Jarett J.K."/>
            <person name="Geller-Mcgrath D.E."/>
            <person name="Sieber C.M.K."/>
            <person name="Emerson J.B."/>
            <person name="Anantharaman K."/>
            <person name="Thomas B.C."/>
            <person name="Malmstrom R."/>
            <person name="Stieglmeier M."/>
            <person name="Klingl A."/>
            <person name="Woyke T."/>
            <person name="Ryan C.M."/>
            <person name="Banfield J.F."/>
        </authorList>
    </citation>
    <scope>NUCLEOTIDE SEQUENCE [LARGE SCALE GENOMIC DNA]</scope>
</reference>
<evidence type="ECO:0000313" key="3">
    <source>
        <dbReference type="Proteomes" id="UP000229307"/>
    </source>
</evidence>
<dbReference type="Pfam" id="PF12706">
    <property type="entry name" value="Lactamase_B_2"/>
    <property type="match status" value="1"/>
</dbReference>
<dbReference type="InterPro" id="IPR036866">
    <property type="entry name" value="RibonucZ/Hydroxyglut_hydro"/>
</dbReference>
<dbReference type="GO" id="GO:0016829">
    <property type="term" value="F:lyase activity"/>
    <property type="evidence" value="ECO:0007669"/>
    <property type="project" value="UniProtKB-KW"/>
</dbReference>
<protein>
    <submittedName>
        <fullName evidence="2">Carbon-phosphorus lyase</fullName>
    </submittedName>
</protein>
<organism evidence="2 3">
    <name type="scientific">Candidatus Desantisbacteria bacterium CG_4_10_14_0_8_um_filter_48_22</name>
    <dbReference type="NCBI Taxonomy" id="1974543"/>
    <lineage>
        <taxon>Bacteria</taxon>
        <taxon>Candidatus Desantisiibacteriota</taxon>
    </lineage>
</organism>
<dbReference type="SUPFAM" id="SSF56281">
    <property type="entry name" value="Metallo-hydrolase/oxidoreductase"/>
    <property type="match status" value="1"/>
</dbReference>
<evidence type="ECO:0000313" key="2">
    <source>
        <dbReference type="EMBL" id="PIZ18284.1"/>
    </source>
</evidence>
<name>A0A2M7SFM2_9BACT</name>
<sequence length="275" mass="30897">MRQAKLEILFLGTAAAEGWPGIFCECEPCRKARKLGGKNIRMRSSVLIGDTCKVDLPPDVYAQMIRGKLDFSKLERLFITHEHSDHFCPSELGYRFKPFAHIDSGRILDVYGNSSVARQLGSAKEVMDKSNIRVHEVKPFEPIDAGEIKALPLPADHSPGALIYIFQTRGRTVLYGHDSGWFPEETWKKIEEFKFDAAILDCTNGPVNMEDRWHMGIKGVIKARDRMLKTGTAGPGTKFIATHFSHNGGLLHNELRREFKPAGIIVAFDGLKIYL</sequence>
<dbReference type="AlphaFoldDB" id="A0A2M7SFM2"/>
<evidence type="ECO:0000259" key="1">
    <source>
        <dbReference type="Pfam" id="PF12706"/>
    </source>
</evidence>
<dbReference type="Proteomes" id="UP000229307">
    <property type="component" value="Unassembled WGS sequence"/>
</dbReference>
<dbReference type="InterPro" id="IPR001279">
    <property type="entry name" value="Metallo-B-lactamas"/>
</dbReference>
<dbReference type="EMBL" id="PFMR01000008">
    <property type="protein sequence ID" value="PIZ18284.1"/>
    <property type="molecule type" value="Genomic_DNA"/>
</dbReference>
<proteinExistence type="predicted"/>